<proteinExistence type="predicted"/>
<name>A0A2Z4IGF7_9BACT</name>
<reference evidence="2 3" key="1">
    <citation type="submission" date="2018-06" db="EMBL/GenBank/DDBJ databases">
        <title>Echinicola strongylocentroti sp. nov., isolated from a sea urchin Strongylocentrotus intermedius.</title>
        <authorList>
            <person name="Bae S.S."/>
        </authorList>
    </citation>
    <scope>NUCLEOTIDE SEQUENCE [LARGE SCALE GENOMIC DNA]</scope>
    <source>
        <strain evidence="2 3">MEBiC08714</strain>
    </source>
</reference>
<keyword evidence="1" id="KW-1133">Transmembrane helix</keyword>
<evidence type="ECO:0000313" key="2">
    <source>
        <dbReference type="EMBL" id="AWW29789.1"/>
    </source>
</evidence>
<keyword evidence="3" id="KW-1185">Reference proteome</keyword>
<feature type="transmembrane region" description="Helical" evidence="1">
    <location>
        <begin position="77"/>
        <end position="94"/>
    </location>
</feature>
<dbReference type="EMBL" id="CP030041">
    <property type="protein sequence ID" value="AWW29789.1"/>
    <property type="molecule type" value="Genomic_DNA"/>
</dbReference>
<dbReference type="KEGG" id="est:DN752_06460"/>
<feature type="transmembrane region" description="Helical" evidence="1">
    <location>
        <begin position="44"/>
        <end position="65"/>
    </location>
</feature>
<keyword evidence="1" id="KW-0472">Membrane</keyword>
<keyword evidence="1" id="KW-0812">Transmembrane</keyword>
<dbReference type="RefSeq" id="WP_112783187.1">
    <property type="nucleotide sequence ID" value="NZ_CP030041.1"/>
</dbReference>
<dbReference type="Proteomes" id="UP000248688">
    <property type="component" value="Chromosome"/>
</dbReference>
<dbReference type="OrthoDB" id="839738at2"/>
<gene>
    <name evidence="2" type="ORF">DN752_06460</name>
</gene>
<organism evidence="2 3">
    <name type="scientific">Echinicola strongylocentroti</name>
    <dbReference type="NCBI Taxonomy" id="1795355"/>
    <lineage>
        <taxon>Bacteria</taxon>
        <taxon>Pseudomonadati</taxon>
        <taxon>Bacteroidota</taxon>
        <taxon>Cytophagia</taxon>
        <taxon>Cytophagales</taxon>
        <taxon>Cyclobacteriaceae</taxon>
        <taxon>Echinicola</taxon>
    </lineage>
</organism>
<accession>A0A2Z4IGF7</accession>
<evidence type="ECO:0000256" key="1">
    <source>
        <dbReference type="SAM" id="Phobius"/>
    </source>
</evidence>
<evidence type="ECO:0000313" key="3">
    <source>
        <dbReference type="Proteomes" id="UP000248688"/>
    </source>
</evidence>
<feature type="transmembrane region" description="Helical" evidence="1">
    <location>
        <begin position="12"/>
        <end position="38"/>
    </location>
</feature>
<dbReference type="AlphaFoldDB" id="A0A2Z4IGF7"/>
<protein>
    <submittedName>
        <fullName evidence="2">Uncharacterized protein</fullName>
    </submittedName>
</protein>
<sequence>MSWIDQDPRKLLQRCFIIGLVGILLCIIPLANTVWTIFDPQKLNFLNGFGLLAQLIALSIAVYVLRMRKIAEGPKDKAKSMVIVLGVALVFFMLR</sequence>